<dbReference type="SUPFAM" id="SSF46785">
    <property type="entry name" value="Winged helix' DNA-binding domain"/>
    <property type="match status" value="1"/>
</dbReference>
<organism evidence="1 2">
    <name type="scientific">Aquibium pacificus</name>
    <dbReference type="NCBI Taxonomy" id="3153579"/>
    <lineage>
        <taxon>Bacteria</taxon>
        <taxon>Pseudomonadati</taxon>
        <taxon>Pseudomonadota</taxon>
        <taxon>Alphaproteobacteria</taxon>
        <taxon>Hyphomicrobiales</taxon>
        <taxon>Phyllobacteriaceae</taxon>
        <taxon>Aquibium</taxon>
    </lineage>
</organism>
<dbReference type="EMBL" id="JBDPGJ010000003">
    <property type="protein sequence ID" value="MEX0407047.1"/>
    <property type="molecule type" value="Genomic_DNA"/>
</dbReference>
<accession>A0ABV3SJU9</accession>
<sequence length="157" mass="16249">MTTPPLTRAIGATERTLRDLLDSRLATAGLSFPEWAVLVFLQSGAPMPVPGVLAQLAAGRIAAGAEANGLLARMAAAELLAVRGEERSETVRLTARGLETARPLLDEVGAITRGLEEGLDAADLAATRRTLAAIAHRAALLLAPACRTAALPQPTPT</sequence>
<evidence type="ECO:0000313" key="2">
    <source>
        <dbReference type="Proteomes" id="UP001556692"/>
    </source>
</evidence>
<dbReference type="InterPro" id="IPR036390">
    <property type="entry name" value="WH_DNA-bd_sf"/>
</dbReference>
<dbReference type="InterPro" id="IPR036388">
    <property type="entry name" value="WH-like_DNA-bd_sf"/>
</dbReference>
<evidence type="ECO:0008006" key="3">
    <source>
        <dbReference type="Google" id="ProtNLM"/>
    </source>
</evidence>
<dbReference type="RefSeq" id="WP_367954920.1">
    <property type="nucleotide sequence ID" value="NZ_JBDPGJ010000003.1"/>
</dbReference>
<dbReference type="Gene3D" id="1.10.10.10">
    <property type="entry name" value="Winged helix-like DNA-binding domain superfamily/Winged helix DNA-binding domain"/>
    <property type="match status" value="1"/>
</dbReference>
<evidence type="ECO:0000313" key="1">
    <source>
        <dbReference type="EMBL" id="MEX0407047.1"/>
    </source>
</evidence>
<proteinExistence type="predicted"/>
<comment type="caution">
    <text evidence="1">The sequence shown here is derived from an EMBL/GenBank/DDBJ whole genome shotgun (WGS) entry which is preliminary data.</text>
</comment>
<keyword evidence="2" id="KW-1185">Reference proteome</keyword>
<dbReference type="Proteomes" id="UP001556692">
    <property type="component" value="Unassembled WGS sequence"/>
</dbReference>
<gene>
    <name evidence="1" type="ORF">ABGN05_15385</name>
</gene>
<reference evidence="1 2" key="1">
    <citation type="submission" date="2024-05" db="EMBL/GenBank/DDBJ databases">
        <authorList>
            <person name="Jiang F."/>
        </authorList>
    </citation>
    <scope>NUCLEOTIDE SEQUENCE [LARGE SCALE GENOMIC DNA]</scope>
    <source>
        <strain evidence="1 2">LZ166</strain>
    </source>
</reference>
<name>A0ABV3SJU9_9HYPH</name>
<protein>
    <recommendedName>
        <fullName evidence="3">MarR family transcriptional regulator</fullName>
    </recommendedName>
</protein>